<feature type="domain" description="HTH tetR-type" evidence="5">
    <location>
        <begin position="2"/>
        <end position="62"/>
    </location>
</feature>
<evidence type="ECO:0000256" key="2">
    <source>
        <dbReference type="ARBA" id="ARBA00023125"/>
    </source>
</evidence>
<dbReference type="InterPro" id="IPR009057">
    <property type="entry name" value="Homeodomain-like_sf"/>
</dbReference>
<dbReference type="InterPro" id="IPR001647">
    <property type="entry name" value="HTH_TetR"/>
</dbReference>
<dbReference type="EMBL" id="QNSB01000002">
    <property type="protein sequence ID" value="RBP73798.1"/>
    <property type="molecule type" value="Genomic_DNA"/>
</dbReference>
<sequence length="184" mass="20498">MTTARDALLGKVLDYLIEHGVRDVSLRTLAANIGTSHRMLIYHFGSREGLLTAIVDHIWHAQQEILEQFAEAHLDDPVEGAWQFWQALVRDSSVMPLVFELSAAAMQGAPWRTSFQEGAALYIDRLSRRLRLAGVPDERAEVLARLWVSTARGALWELRLTGDVHAANATVRSLLDSTFPPSAN</sequence>
<protein>
    <submittedName>
        <fullName evidence="6">TetR family transcriptional regulator</fullName>
    </submittedName>
</protein>
<keyword evidence="1" id="KW-0805">Transcription regulation</keyword>
<organism evidence="6 7">
    <name type="scientific">Brevibacterium celere</name>
    <dbReference type="NCBI Taxonomy" id="225845"/>
    <lineage>
        <taxon>Bacteria</taxon>
        <taxon>Bacillati</taxon>
        <taxon>Actinomycetota</taxon>
        <taxon>Actinomycetes</taxon>
        <taxon>Micrococcales</taxon>
        <taxon>Brevibacteriaceae</taxon>
        <taxon>Brevibacterium</taxon>
    </lineage>
</organism>
<comment type="caution">
    <text evidence="6">The sequence shown here is derived from an EMBL/GenBank/DDBJ whole genome shotgun (WGS) entry which is preliminary data.</text>
</comment>
<name>A0A366IM48_9MICO</name>
<dbReference type="SUPFAM" id="SSF46689">
    <property type="entry name" value="Homeodomain-like"/>
    <property type="match status" value="1"/>
</dbReference>
<keyword evidence="3" id="KW-0804">Transcription</keyword>
<evidence type="ECO:0000259" key="5">
    <source>
        <dbReference type="PROSITE" id="PS50977"/>
    </source>
</evidence>
<dbReference type="AlphaFoldDB" id="A0A366IM48"/>
<dbReference type="PANTHER" id="PTHR47506:SF1">
    <property type="entry name" value="HTH-TYPE TRANSCRIPTIONAL REGULATOR YJDC"/>
    <property type="match status" value="1"/>
</dbReference>
<dbReference type="GO" id="GO:0003677">
    <property type="term" value="F:DNA binding"/>
    <property type="evidence" value="ECO:0007669"/>
    <property type="project" value="UniProtKB-UniRule"/>
</dbReference>
<dbReference type="SUPFAM" id="SSF48498">
    <property type="entry name" value="Tetracyclin repressor-like, C-terminal domain"/>
    <property type="match status" value="1"/>
</dbReference>
<evidence type="ECO:0000313" key="6">
    <source>
        <dbReference type="EMBL" id="RBP73798.1"/>
    </source>
</evidence>
<gene>
    <name evidence="6" type="ORF">DFO65_102329</name>
</gene>
<evidence type="ECO:0000256" key="4">
    <source>
        <dbReference type="PROSITE-ProRule" id="PRU00335"/>
    </source>
</evidence>
<keyword evidence="7" id="KW-1185">Reference proteome</keyword>
<dbReference type="InterPro" id="IPR036271">
    <property type="entry name" value="Tet_transcr_reg_TetR-rel_C_sf"/>
</dbReference>
<proteinExistence type="predicted"/>
<evidence type="ECO:0000256" key="3">
    <source>
        <dbReference type="ARBA" id="ARBA00023163"/>
    </source>
</evidence>
<dbReference type="Gene3D" id="1.10.357.10">
    <property type="entry name" value="Tetracycline Repressor, domain 2"/>
    <property type="match status" value="1"/>
</dbReference>
<dbReference type="Proteomes" id="UP000253509">
    <property type="component" value="Unassembled WGS sequence"/>
</dbReference>
<evidence type="ECO:0000313" key="7">
    <source>
        <dbReference type="Proteomes" id="UP000253509"/>
    </source>
</evidence>
<accession>A0A366IM48</accession>
<reference evidence="6 7" key="1">
    <citation type="submission" date="2018-06" db="EMBL/GenBank/DDBJ databases">
        <title>Freshwater and sediment microbial communities from various areas in North America, analyzing microbe dynamics in response to fracking.</title>
        <authorList>
            <person name="Lamendella R."/>
        </authorList>
    </citation>
    <scope>NUCLEOTIDE SEQUENCE [LARGE SCALE GENOMIC DNA]</scope>
    <source>
        <strain evidence="6 7">3b_TX</strain>
    </source>
</reference>
<dbReference type="RefSeq" id="WP_181778614.1">
    <property type="nucleotide sequence ID" value="NZ_QNSB01000002.1"/>
</dbReference>
<evidence type="ECO:0000256" key="1">
    <source>
        <dbReference type="ARBA" id="ARBA00023015"/>
    </source>
</evidence>
<feature type="DNA-binding region" description="H-T-H motif" evidence="4">
    <location>
        <begin position="25"/>
        <end position="44"/>
    </location>
</feature>
<dbReference type="PROSITE" id="PS50977">
    <property type="entry name" value="HTH_TETR_2"/>
    <property type="match status" value="1"/>
</dbReference>
<keyword evidence="2 4" id="KW-0238">DNA-binding</keyword>
<dbReference type="PANTHER" id="PTHR47506">
    <property type="entry name" value="TRANSCRIPTIONAL REGULATORY PROTEIN"/>
    <property type="match status" value="1"/>
</dbReference>
<dbReference type="Pfam" id="PF00440">
    <property type="entry name" value="TetR_N"/>
    <property type="match status" value="1"/>
</dbReference>